<dbReference type="EMBL" id="BJWL01000293">
    <property type="protein sequence ID" value="GFS37837.1"/>
    <property type="molecule type" value="Genomic_DNA"/>
</dbReference>
<evidence type="ECO:0000313" key="2">
    <source>
        <dbReference type="EMBL" id="GFS37837.1"/>
    </source>
</evidence>
<protein>
    <submittedName>
        <fullName evidence="2">Uncharacterized protein</fullName>
    </submittedName>
</protein>
<reference evidence="3" key="1">
    <citation type="submission" date="2019-07" db="EMBL/GenBank/DDBJ databases">
        <title>De Novo Assembly of kiwifruit Actinidia rufa.</title>
        <authorList>
            <person name="Sugita-Konishi S."/>
            <person name="Sato K."/>
            <person name="Mori E."/>
            <person name="Abe Y."/>
            <person name="Kisaki G."/>
            <person name="Hamano K."/>
            <person name="Suezawa K."/>
            <person name="Otani M."/>
            <person name="Fukuda T."/>
            <person name="Manabe T."/>
            <person name="Gomi K."/>
            <person name="Tabuchi M."/>
            <person name="Akimitsu K."/>
            <person name="Kataoka I."/>
        </authorList>
    </citation>
    <scope>NUCLEOTIDE SEQUENCE [LARGE SCALE GENOMIC DNA]</scope>
    <source>
        <strain evidence="3">cv. Fuchu</strain>
    </source>
</reference>
<gene>
    <name evidence="2" type="ORF">Acr_00g0054240</name>
</gene>
<evidence type="ECO:0000313" key="3">
    <source>
        <dbReference type="Proteomes" id="UP000585474"/>
    </source>
</evidence>
<accession>A0A7J0DLK9</accession>
<comment type="caution">
    <text evidence="2">The sequence shown here is derived from an EMBL/GenBank/DDBJ whole genome shotgun (WGS) entry which is preliminary data.</text>
</comment>
<proteinExistence type="predicted"/>
<feature type="region of interest" description="Disordered" evidence="1">
    <location>
        <begin position="100"/>
        <end position="122"/>
    </location>
</feature>
<name>A0A7J0DLK9_9ERIC</name>
<evidence type="ECO:0000256" key="1">
    <source>
        <dbReference type="SAM" id="MobiDB-lite"/>
    </source>
</evidence>
<dbReference type="Proteomes" id="UP000585474">
    <property type="component" value="Unassembled WGS sequence"/>
</dbReference>
<dbReference type="AlphaFoldDB" id="A0A7J0DLK9"/>
<organism evidence="2 3">
    <name type="scientific">Actinidia rufa</name>
    <dbReference type="NCBI Taxonomy" id="165716"/>
    <lineage>
        <taxon>Eukaryota</taxon>
        <taxon>Viridiplantae</taxon>
        <taxon>Streptophyta</taxon>
        <taxon>Embryophyta</taxon>
        <taxon>Tracheophyta</taxon>
        <taxon>Spermatophyta</taxon>
        <taxon>Magnoliopsida</taxon>
        <taxon>eudicotyledons</taxon>
        <taxon>Gunneridae</taxon>
        <taxon>Pentapetalae</taxon>
        <taxon>asterids</taxon>
        <taxon>Ericales</taxon>
        <taxon>Actinidiaceae</taxon>
        <taxon>Actinidia</taxon>
    </lineage>
</organism>
<keyword evidence="3" id="KW-1185">Reference proteome</keyword>
<feature type="compositionally biased region" description="Gly residues" evidence="1">
    <location>
        <begin position="107"/>
        <end position="116"/>
    </location>
</feature>
<sequence>MYNRSQPPSGGGACRHIVLLKPILASVPVPAQYPFPCKYMYNNNAASLIQPQQLLGNSWQEYDSEYGMIMNPYSYHDDDDRLKKKMRVIKLIEYGDVEPPPPLNNIGGSGGDGGGMSSNIDRGCPINKRKREDMEDTHHNHIDLDLKL</sequence>